<evidence type="ECO:0000313" key="3">
    <source>
        <dbReference type="Proteomes" id="UP000051160"/>
    </source>
</evidence>
<reference evidence="2 3" key="1">
    <citation type="journal article" date="2015" name="Genome Announc.">
        <title>Expanding the biotechnology potential of lactobacilli through comparative genomics of 213 strains and associated genera.</title>
        <authorList>
            <person name="Sun Z."/>
            <person name="Harris H.M."/>
            <person name="McCann A."/>
            <person name="Guo C."/>
            <person name="Argimon S."/>
            <person name="Zhang W."/>
            <person name="Yang X."/>
            <person name="Jeffery I.B."/>
            <person name="Cooney J.C."/>
            <person name="Kagawa T.F."/>
            <person name="Liu W."/>
            <person name="Song Y."/>
            <person name="Salvetti E."/>
            <person name="Wrobel A."/>
            <person name="Rasinkangas P."/>
            <person name="Parkhill J."/>
            <person name="Rea M.C."/>
            <person name="O'Sullivan O."/>
            <person name="Ritari J."/>
            <person name="Douillard F.P."/>
            <person name="Paul Ross R."/>
            <person name="Yang R."/>
            <person name="Briner A.E."/>
            <person name="Felis G.E."/>
            <person name="de Vos W.M."/>
            <person name="Barrangou R."/>
            <person name="Klaenhammer T.R."/>
            <person name="Caufield P.W."/>
            <person name="Cui Y."/>
            <person name="Zhang H."/>
            <person name="O'Toole P.W."/>
        </authorList>
    </citation>
    <scope>NUCLEOTIDE SEQUENCE [LARGE SCALE GENOMIC DNA]</scope>
    <source>
        <strain evidence="2 3">DSM 19909</strain>
    </source>
</reference>
<dbReference type="AlphaFoldDB" id="A0A0R1LZS3"/>
<keyword evidence="1" id="KW-0732">Signal</keyword>
<dbReference type="Proteomes" id="UP000051160">
    <property type="component" value="Unassembled WGS sequence"/>
</dbReference>
<feature type="chain" id="PRO_5039648635" description="Surface layer protein A domain-containing protein" evidence="1">
    <location>
        <begin position="32"/>
        <end position="280"/>
    </location>
</feature>
<dbReference type="PATRIC" id="fig|1423776.4.peg.262"/>
<feature type="signal peptide" evidence="1">
    <location>
        <begin position="1"/>
        <end position="31"/>
    </location>
</feature>
<proteinExistence type="predicted"/>
<dbReference type="EMBL" id="AZEE01000027">
    <property type="protein sequence ID" value="KRK98529.1"/>
    <property type="molecule type" value="Genomic_DNA"/>
</dbReference>
<evidence type="ECO:0008006" key="4">
    <source>
        <dbReference type="Google" id="ProtNLM"/>
    </source>
</evidence>
<sequence length="280" mass="30312">MFMTKKFGKKAAMVMLSATLLGGVFVTVPNALTTTTAQASAKISYAEFKDDVAAAKSAVKLATPAAQQILNSKFFTKLEKNPTNAYNVNASNSFVSIMTALCNDGTKNLDSDGHLTTESTKDWKAIQALSNHFIGEFTSNGQSTVQDAYDSIVANDGDGWTDYDGFPGYQWAFSQGFDGAFNGVKVTGIPSTPKSYISKLSAKKTSKKYVKVSGSAKLYKSANYAHIKTYKGYRYAKLNSKHNFSKSIYAPKAKTVKVTVGHYANGHYKAVTSTKTVHVK</sequence>
<organism evidence="2 3">
    <name type="scientific">Secundilactobacillus odoratitofui DSM 19909 = JCM 15043</name>
    <dbReference type="NCBI Taxonomy" id="1423776"/>
    <lineage>
        <taxon>Bacteria</taxon>
        <taxon>Bacillati</taxon>
        <taxon>Bacillota</taxon>
        <taxon>Bacilli</taxon>
        <taxon>Lactobacillales</taxon>
        <taxon>Lactobacillaceae</taxon>
        <taxon>Secundilactobacillus</taxon>
    </lineage>
</organism>
<evidence type="ECO:0000256" key="1">
    <source>
        <dbReference type="SAM" id="SignalP"/>
    </source>
</evidence>
<dbReference type="STRING" id="1423776.FD04_GL000261"/>
<gene>
    <name evidence="2" type="ORF">FD04_GL000261</name>
</gene>
<accession>A0A0R1LZS3</accession>
<comment type="caution">
    <text evidence="2">The sequence shown here is derived from an EMBL/GenBank/DDBJ whole genome shotgun (WGS) entry which is preliminary data.</text>
</comment>
<protein>
    <recommendedName>
        <fullName evidence="4">Surface layer protein A domain-containing protein</fullName>
    </recommendedName>
</protein>
<keyword evidence="3" id="KW-1185">Reference proteome</keyword>
<evidence type="ECO:0000313" key="2">
    <source>
        <dbReference type="EMBL" id="KRK98529.1"/>
    </source>
</evidence>
<name>A0A0R1LZS3_9LACO</name>